<accession>A0A9D6Z4C4</accession>
<dbReference type="InterPro" id="IPR003848">
    <property type="entry name" value="DUF218"/>
</dbReference>
<dbReference type="InterPro" id="IPR014729">
    <property type="entry name" value="Rossmann-like_a/b/a_fold"/>
</dbReference>
<keyword evidence="1" id="KW-1133">Transmembrane helix</keyword>
<dbReference type="Gene3D" id="3.40.50.620">
    <property type="entry name" value="HUPs"/>
    <property type="match status" value="1"/>
</dbReference>
<dbReference type="EMBL" id="JACRDE010000389">
    <property type="protein sequence ID" value="MBI5250785.1"/>
    <property type="molecule type" value="Genomic_DNA"/>
</dbReference>
<gene>
    <name evidence="3" type="ORF">HY912_14940</name>
</gene>
<sequence>MDFFLYVLKKVVSQFFYPLQLAGILWLAGVIIWILRPRSRKGIALVLVSGIWLLVMSLPLTSFSLLKPLERMAGPYADPEDLSRKGVQYIVVLGGDIRAGDLTPADRVANTSLVRVMEGIRLWKGVQGSRLVVSGGSEHSDIMTTGEAMSILALNLGIPKEAIVVEDLSLDTEQEAKLLKPMLDKSKFALVTSASHMNRALMHFRRAGLDPIPAPSDFRLKKFKYSVTLIFPGLENLGMSQQGIHEYVGTLFLILKQRGYRGMQPLSG</sequence>
<dbReference type="InterPro" id="IPR051599">
    <property type="entry name" value="Cell_Envelope_Assoc"/>
</dbReference>
<feature type="transmembrane region" description="Helical" evidence="1">
    <location>
        <begin position="42"/>
        <end position="66"/>
    </location>
</feature>
<evidence type="ECO:0000256" key="1">
    <source>
        <dbReference type="SAM" id="Phobius"/>
    </source>
</evidence>
<evidence type="ECO:0000313" key="4">
    <source>
        <dbReference type="Proteomes" id="UP000807825"/>
    </source>
</evidence>
<protein>
    <submittedName>
        <fullName evidence="3">YdcF family protein</fullName>
    </submittedName>
</protein>
<proteinExistence type="predicted"/>
<reference evidence="3" key="1">
    <citation type="submission" date="2020-07" db="EMBL/GenBank/DDBJ databases">
        <title>Huge and variable diversity of episymbiotic CPR bacteria and DPANN archaea in groundwater ecosystems.</title>
        <authorList>
            <person name="He C.Y."/>
            <person name="Keren R."/>
            <person name="Whittaker M."/>
            <person name="Farag I.F."/>
            <person name="Doudna J."/>
            <person name="Cate J.H.D."/>
            <person name="Banfield J.F."/>
        </authorList>
    </citation>
    <scope>NUCLEOTIDE SEQUENCE</scope>
    <source>
        <strain evidence="3">NC_groundwater_1664_Pr3_B-0.1um_52_9</strain>
    </source>
</reference>
<name>A0A9D6Z4C4_9BACT</name>
<dbReference type="Proteomes" id="UP000807825">
    <property type="component" value="Unassembled WGS sequence"/>
</dbReference>
<organism evidence="3 4">
    <name type="scientific">Desulfomonile tiedjei</name>
    <dbReference type="NCBI Taxonomy" id="2358"/>
    <lineage>
        <taxon>Bacteria</taxon>
        <taxon>Pseudomonadati</taxon>
        <taxon>Thermodesulfobacteriota</taxon>
        <taxon>Desulfomonilia</taxon>
        <taxon>Desulfomonilales</taxon>
        <taxon>Desulfomonilaceae</taxon>
        <taxon>Desulfomonile</taxon>
    </lineage>
</organism>
<comment type="caution">
    <text evidence="3">The sequence shown here is derived from an EMBL/GenBank/DDBJ whole genome shotgun (WGS) entry which is preliminary data.</text>
</comment>
<evidence type="ECO:0000313" key="3">
    <source>
        <dbReference type="EMBL" id="MBI5250785.1"/>
    </source>
</evidence>
<dbReference type="GO" id="GO:0043164">
    <property type="term" value="P:Gram-negative-bacterium-type cell wall biogenesis"/>
    <property type="evidence" value="ECO:0007669"/>
    <property type="project" value="TreeGrafter"/>
</dbReference>
<dbReference type="GO" id="GO:0005886">
    <property type="term" value="C:plasma membrane"/>
    <property type="evidence" value="ECO:0007669"/>
    <property type="project" value="TreeGrafter"/>
</dbReference>
<dbReference type="AlphaFoldDB" id="A0A9D6Z4C4"/>
<feature type="domain" description="DUF218" evidence="2">
    <location>
        <begin position="88"/>
        <end position="249"/>
    </location>
</feature>
<dbReference type="GO" id="GO:0000270">
    <property type="term" value="P:peptidoglycan metabolic process"/>
    <property type="evidence" value="ECO:0007669"/>
    <property type="project" value="TreeGrafter"/>
</dbReference>
<dbReference type="Pfam" id="PF02698">
    <property type="entry name" value="DUF218"/>
    <property type="match status" value="1"/>
</dbReference>
<feature type="transmembrane region" description="Helical" evidence="1">
    <location>
        <begin position="15"/>
        <end position="35"/>
    </location>
</feature>
<dbReference type="PANTHER" id="PTHR30336:SF4">
    <property type="entry name" value="ENVELOPE BIOGENESIS FACTOR ELYC"/>
    <property type="match status" value="1"/>
</dbReference>
<keyword evidence="1" id="KW-0472">Membrane</keyword>
<dbReference type="CDD" id="cd06259">
    <property type="entry name" value="YdcF-like"/>
    <property type="match status" value="1"/>
</dbReference>
<evidence type="ECO:0000259" key="2">
    <source>
        <dbReference type="Pfam" id="PF02698"/>
    </source>
</evidence>
<keyword evidence="1" id="KW-0812">Transmembrane</keyword>
<dbReference type="PANTHER" id="PTHR30336">
    <property type="entry name" value="INNER MEMBRANE PROTEIN, PROBABLE PERMEASE"/>
    <property type="match status" value="1"/>
</dbReference>